<dbReference type="PROSITE" id="PS00211">
    <property type="entry name" value="ABC_TRANSPORTER_1"/>
    <property type="match status" value="1"/>
</dbReference>
<name>A0A084H4G0_METID</name>
<dbReference type="OrthoDB" id="9770415at2"/>
<keyword evidence="7" id="KW-0067">ATP-binding</keyword>
<dbReference type="InterPro" id="IPR017871">
    <property type="entry name" value="ABC_transporter-like_CS"/>
</dbReference>
<keyword evidence="5" id="KW-0547">Nucleotide-binding</keyword>
<dbReference type="InterPro" id="IPR011527">
    <property type="entry name" value="ABC1_TM_dom"/>
</dbReference>
<dbReference type="InterPro" id="IPR039421">
    <property type="entry name" value="Type_1_exporter"/>
</dbReference>
<evidence type="ECO:0000256" key="1">
    <source>
        <dbReference type="ARBA" id="ARBA00004651"/>
    </source>
</evidence>
<evidence type="ECO:0000313" key="14">
    <source>
        <dbReference type="Proteomes" id="UP000028549"/>
    </source>
</evidence>
<evidence type="ECO:0000256" key="4">
    <source>
        <dbReference type="ARBA" id="ARBA00022692"/>
    </source>
</evidence>
<keyword evidence="3" id="KW-1003">Cell membrane</keyword>
<evidence type="ECO:0000256" key="6">
    <source>
        <dbReference type="ARBA" id="ARBA00022807"/>
    </source>
</evidence>
<feature type="domain" description="ABC transporter" evidence="11">
    <location>
        <begin position="356"/>
        <end position="592"/>
    </location>
</feature>
<dbReference type="InterPro" id="IPR036640">
    <property type="entry name" value="ABC1_TM_sf"/>
</dbReference>
<dbReference type="RefSeq" id="WP_029280918.1">
    <property type="nucleotide sequence ID" value="NZ_JNVC02000001.1"/>
</dbReference>
<evidence type="ECO:0000256" key="9">
    <source>
        <dbReference type="ARBA" id="ARBA00023136"/>
    </source>
</evidence>
<evidence type="ECO:0000256" key="8">
    <source>
        <dbReference type="ARBA" id="ARBA00022989"/>
    </source>
</evidence>
<dbReference type="SUPFAM" id="SSF52540">
    <property type="entry name" value="P-loop containing nucleoside triphosphate hydrolases"/>
    <property type="match status" value="1"/>
</dbReference>
<evidence type="ECO:0000256" key="5">
    <source>
        <dbReference type="ARBA" id="ARBA00022741"/>
    </source>
</evidence>
<evidence type="ECO:0000256" key="2">
    <source>
        <dbReference type="ARBA" id="ARBA00022448"/>
    </source>
</evidence>
<organism evidence="13 14">
    <name type="scientific">Metabacillus indicus</name>
    <name type="common">Bacillus indicus</name>
    <dbReference type="NCBI Taxonomy" id="246786"/>
    <lineage>
        <taxon>Bacteria</taxon>
        <taxon>Bacillati</taxon>
        <taxon>Bacillota</taxon>
        <taxon>Bacilli</taxon>
        <taxon>Bacillales</taxon>
        <taxon>Bacillaceae</taxon>
        <taxon>Metabacillus</taxon>
    </lineage>
</organism>
<protein>
    <submittedName>
        <fullName evidence="13">Multidrug ABC transporter</fullName>
    </submittedName>
</protein>
<comment type="caution">
    <text evidence="13">The sequence shown here is derived from an EMBL/GenBank/DDBJ whole genome shotgun (WGS) entry which is preliminary data.</text>
</comment>
<comment type="subcellular location">
    <subcellularLocation>
        <location evidence="1">Cell membrane</location>
        <topology evidence="1">Multi-pass membrane protein</topology>
    </subcellularLocation>
</comment>
<proteinExistence type="predicted"/>
<evidence type="ECO:0000256" key="3">
    <source>
        <dbReference type="ARBA" id="ARBA00022475"/>
    </source>
</evidence>
<dbReference type="Gene3D" id="3.40.50.300">
    <property type="entry name" value="P-loop containing nucleotide triphosphate hydrolases"/>
    <property type="match status" value="1"/>
</dbReference>
<dbReference type="Pfam" id="PF00005">
    <property type="entry name" value="ABC_tran"/>
    <property type="match status" value="1"/>
</dbReference>
<dbReference type="InterPro" id="IPR027417">
    <property type="entry name" value="P-loop_NTPase"/>
</dbReference>
<reference evidence="13 14" key="1">
    <citation type="journal article" date="2005" name="Int. J. Syst. Evol. Microbiol.">
        <title>Bacillus cibi sp. nov., isolated from jeotgal, a traditional Korean fermented seafood.</title>
        <authorList>
            <person name="Yoon J.H."/>
            <person name="Lee C.H."/>
            <person name="Oh T.K."/>
        </authorList>
    </citation>
    <scope>NUCLEOTIDE SEQUENCE [LARGE SCALE GENOMIC DNA]</scope>
    <source>
        <strain evidence="13 14">DSM 16189</strain>
    </source>
</reference>
<keyword evidence="6" id="KW-0645">Protease</keyword>
<dbReference type="PANTHER" id="PTHR24221:SF654">
    <property type="entry name" value="ATP-BINDING CASSETTE SUB-FAMILY B MEMBER 6"/>
    <property type="match status" value="1"/>
</dbReference>
<dbReference type="AlphaFoldDB" id="A0A084H4G0"/>
<gene>
    <name evidence="13" type="ORF">GS18_0206085</name>
</gene>
<dbReference type="GO" id="GO:0140359">
    <property type="term" value="F:ABC-type transporter activity"/>
    <property type="evidence" value="ECO:0007669"/>
    <property type="project" value="InterPro"/>
</dbReference>
<evidence type="ECO:0000256" key="7">
    <source>
        <dbReference type="ARBA" id="ARBA00022840"/>
    </source>
</evidence>
<dbReference type="GO" id="GO:0016887">
    <property type="term" value="F:ATP hydrolysis activity"/>
    <property type="evidence" value="ECO:0007669"/>
    <property type="project" value="InterPro"/>
</dbReference>
<dbReference type="PROSITE" id="PS50929">
    <property type="entry name" value="ABC_TM1F"/>
    <property type="match status" value="1"/>
</dbReference>
<dbReference type="InterPro" id="IPR003593">
    <property type="entry name" value="AAA+_ATPase"/>
</dbReference>
<dbReference type="GO" id="GO:0034040">
    <property type="term" value="F:ATPase-coupled lipid transmembrane transporter activity"/>
    <property type="evidence" value="ECO:0007669"/>
    <property type="project" value="TreeGrafter"/>
</dbReference>
<dbReference type="Proteomes" id="UP000028549">
    <property type="component" value="Unassembled WGS sequence"/>
</dbReference>
<keyword evidence="8 10" id="KW-1133">Transmembrane helix</keyword>
<dbReference type="SMART" id="SM00382">
    <property type="entry name" value="AAA"/>
    <property type="match status" value="1"/>
</dbReference>
<dbReference type="GO" id="GO:0008234">
    <property type="term" value="F:cysteine-type peptidase activity"/>
    <property type="evidence" value="ECO:0007669"/>
    <property type="project" value="UniProtKB-KW"/>
</dbReference>
<keyword evidence="9 10" id="KW-0472">Membrane</keyword>
<evidence type="ECO:0000259" key="12">
    <source>
        <dbReference type="PROSITE" id="PS50929"/>
    </source>
</evidence>
<dbReference type="PROSITE" id="PS50893">
    <property type="entry name" value="ABC_TRANSPORTER_2"/>
    <property type="match status" value="1"/>
</dbReference>
<keyword evidence="6" id="KW-0788">Thiol protease</keyword>
<accession>A0A084H4G0</accession>
<dbReference type="GO" id="GO:0005524">
    <property type="term" value="F:ATP binding"/>
    <property type="evidence" value="ECO:0007669"/>
    <property type="project" value="UniProtKB-KW"/>
</dbReference>
<evidence type="ECO:0000313" key="13">
    <source>
        <dbReference type="EMBL" id="KEZ54472.1"/>
    </source>
</evidence>
<feature type="domain" description="ABC transmembrane type-1" evidence="12">
    <location>
        <begin position="60"/>
        <end position="318"/>
    </location>
</feature>
<dbReference type="SUPFAM" id="SSF90123">
    <property type="entry name" value="ABC transporter transmembrane region"/>
    <property type="match status" value="1"/>
</dbReference>
<feature type="transmembrane region" description="Helical" evidence="10">
    <location>
        <begin position="74"/>
        <end position="93"/>
    </location>
</feature>
<feature type="transmembrane region" description="Helical" evidence="10">
    <location>
        <begin position="20"/>
        <end position="45"/>
    </location>
</feature>
<feature type="transmembrane region" description="Helical" evidence="10">
    <location>
        <begin position="264"/>
        <end position="286"/>
    </location>
</feature>
<dbReference type="FunFam" id="3.40.50.300:FF:000299">
    <property type="entry name" value="ABC transporter ATP-binding protein/permease"/>
    <property type="match status" value="1"/>
</dbReference>
<keyword evidence="14" id="KW-1185">Reference proteome</keyword>
<keyword evidence="2" id="KW-0813">Transport</keyword>
<dbReference type="EMBL" id="JNVC02000001">
    <property type="protein sequence ID" value="KEZ54472.1"/>
    <property type="molecule type" value="Genomic_DNA"/>
</dbReference>
<dbReference type="Gene3D" id="1.20.1560.10">
    <property type="entry name" value="ABC transporter type 1, transmembrane domain"/>
    <property type="match status" value="1"/>
</dbReference>
<keyword evidence="6" id="KW-0378">Hydrolase</keyword>
<dbReference type="STRING" id="246786.GS18_0206085"/>
<dbReference type="Pfam" id="PF00664">
    <property type="entry name" value="ABC_membrane"/>
    <property type="match status" value="1"/>
</dbReference>
<evidence type="ECO:0000256" key="10">
    <source>
        <dbReference type="SAM" id="Phobius"/>
    </source>
</evidence>
<evidence type="ECO:0000259" key="11">
    <source>
        <dbReference type="PROSITE" id="PS50893"/>
    </source>
</evidence>
<dbReference type="InterPro" id="IPR003439">
    <property type="entry name" value="ABC_transporter-like_ATP-bd"/>
</dbReference>
<dbReference type="GO" id="GO:0005886">
    <property type="term" value="C:plasma membrane"/>
    <property type="evidence" value="ECO:0007669"/>
    <property type="project" value="UniProtKB-SubCell"/>
</dbReference>
<sequence>MIYLTHFLRQLNKNAGKSLYVCFVGMIMISILDSLGIILIIPLFIATGLFDKIDNQIVPLSNFFNFIKSLPLEHSIIILLALYILIISLQNIFQRHQTLLSARIQQGFLRHLKEETYKGLLNTNWRFLLSYRKSDILNIMTSEISKVSGGTHFFIQFMASSLFTFVQVIIAFLISPQLTFLVVFFGLILSFFSKKLIKESKNLGSDTFELSKKYFAGVSDQINGIKDIKSNNLEGVHYIWLESISRKMERNINELAKVRANSQLIYKVSSAVLIALFMYFSITIFFSKTAELMLILLIFSRLWPKFTGIQSNLEQIAATIPSFKALMLFQGKCKNEIEVISLNERVDKRLFLKDGIRCSDVSFKYKNDSSNYALKNINLFIPTNKMTAIVGRSGAGKSTLIDILMGLMTPQEGEVTIDGEPLNESNLINFRQTISYVPQDPFLFNTTIRENLLLISQDAKDDQMWEALEFSSAAEFVKKLPNGLDTVIGDRGIRLSGGERQRLVLARAILKKPSILVLDEATSALDTVNEAKIQESLMRLKGKMTIIVIAHRMSTIKNADQVVVLENGQLIQNGGFKQLSQEGKGMFHQLLGNQIKVHS</sequence>
<feature type="transmembrane region" description="Helical" evidence="10">
    <location>
        <begin position="180"/>
        <end position="197"/>
    </location>
</feature>
<keyword evidence="4 10" id="KW-0812">Transmembrane</keyword>
<dbReference type="PANTHER" id="PTHR24221">
    <property type="entry name" value="ATP-BINDING CASSETTE SUB-FAMILY B"/>
    <property type="match status" value="1"/>
</dbReference>